<dbReference type="InterPro" id="IPR003795">
    <property type="entry name" value="DUF192"/>
</dbReference>
<evidence type="ECO:0000313" key="1">
    <source>
        <dbReference type="EMBL" id="MFC4737261.1"/>
    </source>
</evidence>
<name>A0ABV9NY44_9BACI</name>
<dbReference type="Gene3D" id="2.60.120.1140">
    <property type="entry name" value="Protein of unknown function DUF192"/>
    <property type="match status" value="1"/>
</dbReference>
<comment type="caution">
    <text evidence="1">The sequence shown here is derived from an EMBL/GenBank/DDBJ whole genome shotgun (WGS) entry which is preliminary data.</text>
</comment>
<dbReference type="RefSeq" id="WP_377909863.1">
    <property type="nucleotide sequence ID" value="NZ_JBHSGK010000013.1"/>
</dbReference>
<sequence>MLKVTERKSNRLITENGLPAYRFWPRFKGLMFQRHAGGGIHLKPCTAIHTFFMKVNIDVVYLDESGIITGIEEHLIPNRIGRRFPRTRSVLELPTGTVSRIRLSPGEQLRIEETPAQAEQLLSSDVR</sequence>
<evidence type="ECO:0000313" key="2">
    <source>
        <dbReference type="Proteomes" id="UP001595896"/>
    </source>
</evidence>
<accession>A0ABV9NY44</accession>
<protein>
    <submittedName>
        <fullName evidence="1">DUF192 domain-containing protein</fullName>
    </submittedName>
</protein>
<proteinExistence type="predicted"/>
<organism evidence="1 2">
    <name type="scientific">Bacillus daqingensis</name>
    <dbReference type="NCBI Taxonomy" id="872396"/>
    <lineage>
        <taxon>Bacteria</taxon>
        <taxon>Bacillati</taxon>
        <taxon>Bacillota</taxon>
        <taxon>Bacilli</taxon>
        <taxon>Bacillales</taxon>
        <taxon>Bacillaceae</taxon>
        <taxon>Bacillus</taxon>
    </lineage>
</organism>
<reference evidence="2" key="1">
    <citation type="journal article" date="2019" name="Int. J. Syst. Evol. Microbiol.">
        <title>The Global Catalogue of Microorganisms (GCM) 10K type strain sequencing project: providing services to taxonomists for standard genome sequencing and annotation.</title>
        <authorList>
            <consortium name="The Broad Institute Genomics Platform"/>
            <consortium name="The Broad Institute Genome Sequencing Center for Infectious Disease"/>
            <person name="Wu L."/>
            <person name="Ma J."/>
        </authorList>
    </citation>
    <scope>NUCLEOTIDE SEQUENCE [LARGE SCALE GENOMIC DNA]</scope>
    <source>
        <strain evidence="2">JCM 12165</strain>
    </source>
</reference>
<dbReference type="EMBL" id="JBHSGK010000013">
    <property type="protein sequence ID" value="MFC4737261.1"/>
    <property type="molecule type" value="Genomic_DNA"/>
</dbReference>
<dbReference type="InterPro" id="IPR038695">
    <property type="entry name" value="Saro_0823-like_sf"/>
</dbReference>
<dbReference type="Proteomes" id="UP001595896">
    <property type="component" value="Unassembled WGS sequence"/>
</dbReference>
<dbReference type="Pfam" id="PF02643">
    <property type="entry name" value="DUF192"/>
    <property type="match status" value="1"/>
</dbReference>
<gene>
    <name evidence="1" type="ORF">ACFO4L_11730</name>
</gene>
<keyword evidence="2" id="KW-1185">Reference proteome</keyword>